<feature type="region of interest" description="Disordered" evidence="8">
    <location>
        <begin position="2312"/>
        <end position="2380"/>
    </location>
</feature>
<dbReference type="Pfam" id="PF25789">
    <property type="entry name" value="TPR_NAA35"/>
    <property type="match status" value="1"/>
</dbReference>
<keyword evidence="6" id="KW-0732">Signal</keyword>
<evidence type="ECO:0000313" key="12">
    <source>
        <dbReference type="EMBL" id="PSC73123.1"/>
    </source>
</evidence>
<feature type="domain" description="Laminin EGF-like" evidence="11">
    <location>
        <begin position="1570"/>
        <end position="1596"/>
    </location>
</feature>
<keyword evidence="13" id="KW-1185">Reference proteome</keyword>
<proteinExistence type="inferred from homology"/>
<evidence type="ECO:0000256" key="4">
    <source>
        <dbReference type="ARBA" id="ARBA00022490"/>
    </source>
</evidence>
<reference evidence="12 13" key="1">
    <citation type="journal article" date="2018" name="Plant J.">
        <title>Genome sequences of Chlorella sorokiniana UTEX 1602 and Micractinium conductrix SAG 241.80: implications to maltose excretion by a green alga.</title>
        <authorList>
            <person name="Arriola M.B."/>
            <person name="Velmurugan N."/>
            <person name="Zhang Y."/>
            <person name="Plunkett M.H."/>
            <person name="Hondzo H."/>
            <person name="Barney B.M."/>
        </authorList>
    </citation>
    <scope>NUCLEOTIDE SEQUENCE [LARGE SCALE GENOMIC DNA]</scope>
    <source>
        <strain evidence="12 13">SAG 241.80</strain>
    </source>
</reference>
<keyword evidence="9" id="KW-1133">Transmembrane helix</keyword>
<comment type="subcellular location">
    <subcellularLocation>
        <location evidence="1">Cytoplasm</location>
    </subcellularLocation>
    <subcellularLocation>
        <location evidence="2">Secreted</location>
    </subcellularLocation>
</comment>
<feature type="compositionally biased region" description="Low complexity" evidence="8">
    <location>
        <begin position="1915"/>
        <end position="1935"/>
    </location>
</feature>
<dbReference type="InterPro" id="IPR000742">
    <property type="entry name" value="EGF"/>
</dbReference>
<feature type="domain" description="EGF-like" evidence="10">
    <location>
        <begin position="1570"/>
        <end position="1581"/>
    </location>
</feature>
<organism evidence="12 13">
    <name type="scientific">Micractinium conductrix</name>
    <dbReference type="NCBI Taxonomy" id="554055"/>
    <lineage>
        <taxon>Eukaryota</taxon>
        <taxon>Viridiplantae</taxon>
        <taxon>Chlorophyta</taxon>
        <taxon>core chlorophytes</taxon>
        <taxon>Trebouxiophyceae</taxon>
        <taxon>Chlorellales</taxon>
        <taxon>Chlorellaceae</taxon>
        <taxon>Chlorella clade</taxon>
        <taxon>Micractinium</taxon>
    </lineage>
</organism>
<feature type="compositionally biased region" description="Polar residues" evidence="8">
    <location>
        <begin position="2186"/>
        <end position="2203"/>
    </location>
</feature>
<dbReference type="CDD" id="cd00055">
    <property type="entry name" value="EGF_Lam"/>
    <property type="match status" value="1"/>
</dbReference>
<feature type="compositionally biased region" description="Gly residues" evidence="8">
    <location>
        <begin position="606"/>
        <end position="620"/>
    </location>
</feature>
<evidence type="ECO:0000256" key="8">
    <source>
        <dbReference type="SAM" id="MobiDB-lite"/>
    </source>
</evidence>
<feature type="region of interest" description="Disordered" evidence="8">
    <location>
        <begin position="410"/>
        <end position="430"/>
    </location>
</feature>
<dbReference type="SMART" id="SM00209">
    <property type="entry name" value="TSP1"/>
    <property type="match status" value="3"/>
</dbReference>
<keyword evidence="7" id="KW-0677">Repeat</keyword>
<dbReference type="GO" id="GO:0031417">
    <property type="term" value="C:NatC complex"/>
    <property type="evidence" value="ECO:0007669"/>
    <property type="project" value="InterPro"/>
</dbReference>
<dbReference type="STRING" id="554055.A0A2P6VGB5"/>
<evidence type="ECO:0000256" key="7">
    <source>
        <dbReference type="ARBA" id="ARBA00022737"/>
    </source>
</evidence>
<evidence type="ECO:0000256" key="3">
    <source>
        <dbReference type="ARBA" id="ARBA00006289"/>
    </source>
</evidence>
<feature type="region of interest" description="Disordered" evidence="8">
    <location>
        <begin position="2181"/>
        <end position="2203"/>
    </location>
</feature>
<dbReference type="PROSITE" id="PS00022">
    <property type="entry name" value="EGF_1"/>
    <property type="match status" value="1"/>
</dbReference>
<feature type="compositionally biased region" description="Gly residues" evidence="8">
    <location>
        <begin position="188"/>
        <end position="208"/>
    </location>
</feature>
<feature type="region of interest" description="Disordered" evidence="8">
    <location>
        <begin position="590"/>
        <end position="626"/>
    </location>
</feature>
<dbReference type="InterPro" id="IPR002049">
    <property type="entry name" value="LE_dom"/>
</dbReference>
<dbReference type="Pfam" id="PF04112">
    <property type="entry name" value="Mak10"/>
    <property type="match status" value="1"/>
</dbReference>
<dbReference type="OrthoDB" id="269405at2759"/>
<comment type="caution">
    <text evidence="12">The sequence shown here is derived from an EMBL/GenBank/DDBJ whole genome shotgun (WGS) entry which is preliminary data.</text>
</comment>
<feature type="region of interest" description="Disordered" evidence="8">
    <location>
        <begin position="1785"/>
        <end position="1818"/>
    </location>
</feature>
<evidence type="ECO:0000259" key="10">
    <source>
        <dbReference type="PROSITE" id="PS00022"/>
    </source>
</evidence>
<evidence type="ECO:0000256" key="5">
    <source>
        <dbReference type="ARBA" id="ARBA00022525"/>
    </source>
</evidence>
<feature type="region of interest" description="Disordered" evidence="8">
    <location>
        <begin position="187"/>
        <end position="249"/>
    </location>
</feature>
<dbReference type="Proteomes" id="UP000239649">
    <property type="component" value="Unassembled WGS sequence"/>
</dbReference>
<dbReference type="GO" id="GO:0016740">
    <property type="term" value="F:transferase activity"/>
    <property type="evidence" value="ECO:0007669"/>
    <property type="project" value="UniProtKB-KW"/>
</dbReference>
<evidence type="ECO:0000256" key="6">
    <source>
        <dbReference type="ARBA" id="ARBA00022729"/>
    </source>
</evidence>
<name>A0A2P6VGB5_9CHLO</name>
<evidence type="ECO:0000259" key="11">
    <source>
        <dbReference type="PROSITE" id="PS01248"/>
    </source>
</evidence>
<feature type="compositionally biased region" description="Low complexity" evidence="8">
    <location>
        <begin position="2054"/>
        <end position="2070"/>
    </location>
</feature>
<feature type="region of interest" description="Disordered" evidence="8">
    <location>
        <begin position="1915"/>
        <end position="1950"/>
    </location>
</feature>
<dbReference type="SMART" id="SM00181">
    <property type="entry name" value="EGF"/>
    <property type="match status" value="2"/>
</dbReference>
<feature type="region of interest" description="Disordered" evidence="8">
    <location>
        <begin position="2051"/>
        <end position="2070"/>
    </location>
</feature>
<gene>
    <name evidence="12" type="ORF">C2E20_3596</name>
</gene>
<dbReference type="InterPro" id="IPR057983">
    <property type="entry name" value="NAA35-like_N"/>
</dbReference>
<feature type="compositionally biased region" description="Pro residues" evidence="8">
    <location>
        <begin position="1034"/>
        <end position="1066"/>
    </location>
</feature>
<evidence type="ECO:0000313" key="13">
    <source>
        <dbReference type="Proteomes" id="UP000239649"/>
    </source>
</evidence>
<comment type="similarity">
    <text evidence="3">Belongs to the MAK10 family.</text>
</comment>
<dbReference type="InterPro" id="IPR000884">
    <property type="entry name" value="TSP1_rpt"/>
</dbReference>
<feature type="compositionally biased region" description="Low complexity" evidence="8">
    <location>
        <begin position="2218"/>
        <end position="2242"/>
    </location>
</feature>
<keyword evidence="9" id="KW-0812">Transmembrane</keyword>
<evidence type="ECO:0000256" key="1">
    <source>
        <dbReference type="ARBA" id="ARBA00004496"/>
    </source>
</evidence>
<accession>A0A2P6VGB5</accession>
<dbReference type="InterPro" id="IPR036383">
    <property type="entry name" value="TSP1_rpt_sf"/>
</dbReference>
<feature type="region of interest" description="Disordered" evidence="8">
    <location>
        <begin position="2218"/>
        <end position="2257"/>
    </location>
</feature>
<feature type="region of interest" description="Disordered" evidence="8">
    <location>
        <begin position="1971"/>
        <end position="2001"/>
    </location>
</feature>
<dbReference type="PANTHER" id="PTHR21373">
    <property type="entry name" value="GLUCOSE REPRESSIBLE PROTEIN MAK10"/>
    <property type="match status" value="1"/>
</dbReference>
<dbReference type="InterPro" id="IPR057982">
    <property type="entry name" value="TPR_NAA35"/>
</dbReference>
<evidence type="ECO:0000256" key="2">
    <source>
        <dbReference type="ARBA" id="ARBA00004613"/>
    </source>
</evidence>
<dbReference type="GO" id="GO:0005576">
    <property type="term" value="C:extracellular region"/>
    <property type="evidence" value="ECO:0007669"/>
    <property type="project" value="UniProtKB-SubCell"/>
</dbReference>
<dbReference type="EMBL" id="LHPF02000008">
    <property type="protein sequence ID" value="PSC73123.1"/>
    <property type="molecule type" value="Genomic_DNA"/>
</dbReference>
<dbReference type="Pfam" id="PF19030">
    <property type="entry name" value="TSP1_ADAMTS"/>
    <property type="match status" value="2"/>
</dbReference>
<sequence length="2399" mass="244930">MLGEGEWVDGGPLLAAVCDGMAVGELLHGPSFSLFDATTAIEIGDPKMDIGLNRGAEPGSPEELIEGGAAPLAVPPARLLALMDRLLVLEATWHTGSMLPQTVFTSLYMLRPERLAPNAPLHAYCLALRSTCSACVELAHAGSVTEDEDFLVHTFGITMLDPPGDLPMKATLQALAAAEEGLEQWVAAGGGGGGGGGGGRTKGGGGAQAKGKAAPSASQTQQAAQRQPQQAAQAPPQQQQAAHQQHPSEGEAAALLARVRFRRLLLEALQSLKQYSQAGVEAARRQCQLAEAQLQLVADSAGLAAPHGEAPGFEPEVNRRHMGLVPPRPVKPLSLEAAVEHWRSLLRGLAGGLHSLLFVRGSWPALRSALVSFAAQDHHSIVRSALHLQLLKSLPPAPAAEGTPEARAAKLLGGSGNGAQGPGGGGKKAAAAAEPLPWCPGKQMVCSEFGISLASMPSPEAAMFIEQAAIAIQGQAYALCLNRCRQRRRLRRLMEDWRNIFDHGFNADLTDPMQQWLGQAGWRWPGAQEGMLQGQGPAATWAEREGAACALLHFQLGFPLELYTPYEFLQLYWYGDYLLECQQRLSSVLHGAAPPPPAPPRRGAGAAAGGKQRGGRGGGPSVAQRGPGEHVALARNLELLLLDVDRQMHQGMFRAAIALQQLGCVALPDAPFNSEEQRYEQRFACLEQLARPELLHYKHYRAQTDAGGLDPTRVLGAAGSNFKVAAERAGSLLGGPPPVRALLRDEQVRHLEGLQRTATQNGVACKLLAATCVRAAAAAACGGGGGGGPEGQQQTGPAFRVSFDFKTALASSATTRLSALHVSPSGSFFLGDALLRTLQRQLGLAQCQVVLTAGETCGAAFAALPCADPVYVCAGELTISDSIYQAAKSGLCGSSAPAPAPAALAGPPAPASPPAPPPAVCETLAAYPAIQEHVAADECVAVCYAQLQPAAAGASGVQLAPPPPPAAAGACYTFQLVVDAATQPDVANAAADLHNMTTAGALLDSLSSFAAPGSGLNFIISDSEITTVVGFGFFPPPSPPPSPPPPSPSPPPPSPPPPSPPPPLFPFLPGNDTARDSGEDPSVSAQWMHSEGQLVYGEWGPCSADCGEGWQTRTASCLSAEGALLTLAQCPAGDAAVTYRACRGPSCSGPYWRYSPWSACNATYGGGTASRSATCEAPEGQACTAGSKQATQRECNTAPCEAYAWRVGAWGACTATCGGGVRSREVICVDAAGDVAPAGKCVPDTQPPGNQQCGLEPCDFCAANDCFGHGYCQDGACVCSPGAGFTGAYCQLPDNCTTGVIDAQQQCCPSGLVDTGGMCCPAGAVLDGVGACCASGVVDACGVCGGSAKWVDLWGTCCSTLLDANGMCCQSGALDECGVCDGLGNSCAVELSLSFEVAPNLIHGHAIEEAALETLLANLATTLQLPAGALGLDSLSEVAPPTSELAVSSGTRRLTAAGKATSGPVYLTATLTLDPDATAEADGGAQFSAAWLDAELRQAAAEQPSDAPVQLASGSSATRVGVCGNGICEVAERSVQGLLEGTCPQDCALETMTCPAGCGQGTCLPTSGTCECFSGYVGDACQACAPGFLQGVNGTCVVDVVAMALASPVVAPPQEDATVTAANDGGGSSTNVAAIVAPIVAVLTVAMLAAAFVLHRRRRAFLAFASSQNSPTASGDVENQFASASDEAALSETRSLRDKFGSASSLGGSMGPSAAGGNHSLRQSHESMLRTSQEAFKSLHASGAIPTGSLLAAGARADGVLAPMASATPGPLDTQQLRQSLSSFGRVVSHAGESSSNTSGSDNSGGQPAASALDSAQLTAESPAGVAAASLAPLPGTGLSTRPSVLSERPASFGHLAGVMMQSYTSSPIDPQARLFYNPAFNSGPAMSESGTVVSASHVPRPGYALRMPLSARPSQAAAAASEAAEPPSNPAARRTQSVNRSLDSLDTRARREKLDRLRAAVEALEADAAQGRLGSGGRRAAGPGELESPSCTRQGPPPLNVRASVESVCWRGEEDGAQVSPLALSAGALQRSFLDGRPGVPRLQLNKLRSEGEGPAEAAEADEGYPAGTPQALRLARPAVPLLALGSLTSAQPPRIPAANFSTLDRTPSGLPGVGAHRPAPADPLDDLDSMLGSARKPEASARERISAGISRLLAPLRSARHGPAGGDWAAQLSARGMGTPRSWAASSGMQRTRADSSLQRSTDVEMLEDLGPSASETAAALASAGNPTASGGTMGAASGMEHGGASTITGPSGVARYLNTPRGRLLQTLAAEAAQAQKERSLRDSRSAVPMPPTYSGVMGAVDAALEAAHGPSPTRIPRAAPSGASSARPHYTSPSKIPRPVLALDGPAGMDSSDEENAGGYASNAPSPGKDQAAAVPRWGGALRASLENLPNSAQY</sequence>
<evidence type="ECO:0000256" key="9">
    <source>
        <dbReference type="SAM" id="Phobius"/>
    </source>
</evidence>
<protein>
    <submittedName>
        <fullName evidence="12">N-alpha-acetyltransferase auxiliary subunit isoform X1</fullName>
    </submittedName>
</protein>
<dbReference type="FunFam" id="2.20.100.10:FF:000005">
    <property type="entry name" value="ADAM metallopeptidase with thrombospondin type 1 motif 9"/>
    <property type="match status" value="1"/>
</dbReference>
<dbReference type="PROSITE" id="PS50092">
    <property type="entry name" value="TSP1"/>
    <property type="match status" value="3"/>
</dbReference>
<dbReference type="PROSITE" id="PS01248">
    <property type="entry name" value="EGF_LAM_1"/>
    <property type="match status" value="1"/>
</dbReference>
<feature type="region of interest" description="Disordered" evidence="8">
    <location>
        <begin position="1031"/>
        <end position="1083"/>
    </location>
</feature>
<dbReference type="Pfam" id="PF00090">
    <property type="entry name" value="TSP_1"/>
    <property type="match status" value="1"/>
</dbReference>
<dbReference type="SUPFAM" id="SSF82895">
    <property type="entry name" value="TSP-1 type 1 repeat"/>
    <property type="match status" value="3"/>
</dbReference>
<keyword evidence="9" id="KW-0472">Membrane</keyword>
<keyword evidence="5" id="KW-0964">Secreted</keyword>
<feature type="compositionally biased region" description="Low complexity" evidence="8">
    <location>
        <begin position="209"/>
        <end position="249"/>
    </location>
</feature>
<keyword evidence="4" id="KW-0963">Cytoplasm</keyword>
<dbReference type="PANTHER" id="PTHR21373:SF0">
    <property type="entry name" value="N-ALPHA-ACETYLTRANSFERASE 35, NATC AUXILIARY SUBUNIT"/>
    <property type="match status" value="1"/>
</dbReference>
<feature type="compositionally biased region" description="Gly residues" evidence="8">
    <location>
        <begin position="413"/>
        <end position="427"/>
    </location>
</feature>
<feature type="compositionally biased region" description="Low complexity" evidence="8">
    <location>
        <begin position="1789"/>
        <end position="1806"/>
    </location>
</feature>
<feature type="transmembrane region" description="Helical" evidence="9">
    <location>
        <begin position="1632"/>
        <end position="1654"/>
    </location>
</feature>
<feature type="compositionally biased region" description="Low complexity" evidence="8">
    <location>
        <begin position="2318"/>
        <end position="2332"/>
    </location>
</feature>
<dbReference type="Gene3D" id="2.20.100.10">
    <property type="entry name" value="Thrombospondin type-1 (TSP1) repeat"/>
    <property type="match status" value="3"/>
</dbReference>
<dbReference type="InterPro" id="IPR007244">
    <property type="entry name" value="Naa35_N"/>
</dbReference>
<feature type="region of interest" description="Disordered" evidence="8">
    <location>
        <begin position="1699"/>
        <end position="1730"/>
    </location>
</feature>